<protein>
    <submittedName>
        <fullName evidence="2">Uncharacterized protein</fullName>
    </submittedName>
</protein>
<name>A0ABR0ALV2_9CRUS</name>
<evidence type="ECO:0000256" key="1">
    <source>
        <dbReference type="SAM" id="MobiDB-lite"/>
    </source>
</evidence>
<feature type="region of interest" description="Disordered" evidence="1">
    <location>
        <begin position="91"/>
        <end position="122"/>
    </location>
</feature>
<organism evidence="2 3">
    <name type="scientific">Daphnia magna</name>
    <dbReference type="NCBI Taxonomy" id="35525"/>
    <lineage>
        <taxon>Eukaryota</taxon>
        <taxon>Metazoa</taxon>
        <taxon>Ecdysozoa</taxon>
        <taxon>Arthropoda</taxon>
        <taxon>Crustacea</taxon>
        <taxon>Branchiopoda</taxon>
        <taxon>Diplostraca</taxon>
        <taxon>Cladocera</taxon>
        <taxon>Anomopoda</taxon>
        <taxon>Daphniidae</taxon>
        <taxon>Daphnia</taxon>
    </lineage>
</organism>
<evidence type="ECO:0000313" key="2">
    <source>
        <dbReference type="EMBL" id="KAK4025963.1"/>
    </source>
</evidence>
<feature type="compositionally biased region" description="Basic and acidic residues" evidence="1">
    <location>
        <begin position="103"/>
        <end position="122"/>
    </location>
</feature>
<gene>
    <name evidence="2" type="ORF">OUZ56_014995</name>
</gene>
<reference evidence="2 3" key="1">
    <citation type="journal article" date="2023" name="Nucleic Acids Res.">
        <title>The hologenome of Daphnia magna reveals possible DNA methylation and microbiome-mediated evolution of the host genome.</title>
        <authorList>
            <person name="Chaturvedi A."/>
            <person name="Li X."/>
            <person name="Dhandapani V."/>
            <person name="Marshall H."/>
            <person name="Kissane S."/>
            <person name="Cuenca-Cambronero M."/>
            <person name="Asole G."/>
            <person name="Calvet F."/>
            <person name="Ruiz-Romero M."/>
            <person name="Marangio P."/>
            <person name="Guigo R."/>
            <person name="Rago D."/>
            <person name="Mirbahai L."/>
            <person name="Eastwood N."/>
            <person name="Colbourne J.K."/>
            <person name="Zhou J."/>
            <person name="Mallon E."/>
            <person name="Orsini L."/>
        </authorList>
    </citation>
    <scope>NUCLEOTIDE SEQUENCE [LARGE SCALE GENOMIC DNA]</scope>
    <source>
        <strain evidence="2">LRV0_1</strain>
    </source>
</reference>
<sequence length="122" mass="13807">MSIKSFAVRFSFQFGDGWLACTFGANQVVHKYRIDQDPKYFTYFVSGYCNPISQIRAQTSRKDRTVSSRCIQSSLISSVLDVPSSRTAGLESSIETVRGDSAASEKRWSSDQEERIIDRPHQ</sequence>
<evidence type="ECO:0000313" key="3">
    <source>
        <dbReference type="Proteomes" id="UP001234178"/>
    </source>
</evidence>
<dbReference type="EMBL" id="JAOYFB010000038">
    <property type="protein sequence ID" value="KAK4025963.1"/>
    <property type="molecule type" value="Genomic_DNA"/>
</dbReference>
<keyword evidence="3" id="KW-1185">Reference proteome</keyword>
<dbReference type="Proteomes" id="UP001234178">
    <property type="component" value="Unassembled WGS sequence"/>
</dbReference>
<comment type="caution">
    <text evidence="2">The sequence shown here is derived from an EMBL/GenBank/DDBJ whole genome shotgun (WGS) entry which is preliminary data.</text>
</comment>
<proteinExistence type="predicted"/>
<accession>A0ABR0ALV2</accession>